<protein>
    <submittedName>
        <fullName evidence="1">Uncharacterized protein</fullName>
    </submittedName>
</protein>
<proteinExistence type="predicted"/>
<name>A0AAN8DHZ9_CHAGU</name>
<comment type="caution">
    <text evidence="1">The sequence shown here is derived from an EMBL/GenBank/DDBJ whole genome shotgun (WGS) entry which is preliminary data.</text>
</comment>
<evidence type="ECO:0000313" key="2">
    <source>
        <dbReference type="Proteomes" id="UP001331515"/>
    </source>
</evidence>
<evidence type="ECO:0000313" key="1">
    <source>
        <dbReference type="EMBL" id="KAK5922667.1"/>
    </source>
</evidence>
<gene>
    <name evidence="1" type="ORF">CgunFtcFv8_019909</name>
</gene>
<dbReference type="EMBL" id="JAURVH010001522">
    <property type="protein sequence ID" value="KAK5922667.1"/>
    <property type="molecule type" value="Genomic_DNA"/>
</dbReference>
<organism evidence="1 2">
    <name type="scientific">Champsocephalus gunnari</name>
    <name type="common">Mackerel icefish</name>
    <dbReference type="NCBI Taxonomy" id="52237"/>
    <lineage>
        <taxon>Eukaryota</taxon>
        <taxon>Metazoa</taxon>
        <taxon>Chordata</taxon>
        <taxon>Craniata</taxon>
        <taxon>Vertebrata</taxon>
        <taxon>Euteleostomi</taxon>
        <taxon>Actinopterygii</taxon>
        <taxon>Neopterygii</taxon>
        <taxon>Teleostei</taxon>
        <taxon>Neoteleostei</taxon>
        <taxon>Acanthomorphata</taxon>
        <taxon>Eupercaria</taxon>
        <taxon>Perciformes</taxon>
        <taxon>Notothenioidei</taxon>
        <taxon>Channichthyidae</taxon>
        <taxon>Champsocephalus</taxon>
    </lineage>
</organism>
<dbReference type="Proteomes" id="UP001331515">
    <property type="component" value="Unassembled WGS sequence"/>
</dbReference>
<dbReference type="AlphaFoldDB" id="A0AAN8DHZ9"/>
<reference evidence="1 2" key="1">
    <citation type="journal article" date="2023" name="Mol. Biol. Evol.">
        <title>Genomics of Secondarily Temperate Adaptation in the Only Non-Antarctic Icefish.</title>
        <authorList>
            <person name="Rivera-Colon A.G."/>
            <person name="Rayamajhi N."/>
            <person name="Minhas B.F."/>
            <person name="Madrigal G."/>
            <person name="Bilyk K.T."/>
            <person name="Yoon V."/>
            <person name="Hune M."/>
            <person name="Gregory S."/>
            <person name="Cheng C.H.C."/>
            <person name="Catchen J.M."/>
        </authorList>
    </citation>
    <scope>NUCLEOTIDE SEQUENCE [LARGE SCALE GENOMIC DNA]</scope>
    <source>
        <tissue evidence="1">White muscle</tissue>
    </source>
</reference>
<keyword evidence="2" id="KW-1185">Reference proteome</keyword>
<accession>A0AAN8DHZ9</accession>
<sequence length="81" mass="8873">MVGASMVMKDPGGPPSTEIVIPHTMQTPCTVSTQEINHTQAKHTPQTLHEVETVTMQTLKQRHARPNDGLWQLIGNDESGT</sequence>